<gene>
    <name evidence="2" type="ORF">R2G56_15005</name>
</gene>
<keyword evidence="3" id="KW-1185">Reference proteome</keyword>
<dbReference type="Pfam" id="PF17264">
    <property type="entry name" value="DUF5330"/>
    <property type="match status" value="1"/>
</dbReference>
<evidence type="ECO:0000256" key="1">
    <source>
        <dbReference type="SAM" id="MobiDB-lite"/>
    </source>
</evidence>
<evidence type="ECO:0000313" key="3">
    <source>
        <dbReference type="Proteomes" id="UP001185659"/>
    </source>
</evidence>
<dbReference type="Proteomes" id="UP001185659">
    <property type="component" value="Unassembled WGS sequence"/>
</dbReference>
<proteinExistence type="predicted"/>
<name>A0ABU4AMY3_9HYPH</name>
<evidence type="ECO:0000313" key="2">
    <source>
        <dbReference type="EMBL" id="MDV6227607.1"/>
    </source>
</evidence>
<reference evidence="2 3" key="1">
    <citation type="submission" date="2023-10" db="EMBL/GenBank/DDBJ databases">
        <authorList>
            <person name="Venkata Ramana C."/>
            <person name="Sasikala C."/>
            <person name="Dhurka M."/>
        </authorList>
    </citation>
    <scope>NUCLEOTIDE SEQUENCE [LARGE SCALE GENOMIC DNA]</scope>
    <source>
        <strain evidence="2 3">KCTC 32151</strain>
    </source>
</reference>
<dbReference type="InterPro" id="IPR035220">
    <property type="entry name" value="DUF5330"/>
</dbReference>
<feature type="region of interest" description="Disordered" evidence="1">
    <location>
        <begin position="86"/>
        <end position="116"/>
    </location>
</feature>
<feature type="compositionally biased region" description="Low complexity" evidence="1">
    <location>
        <begin position="92"/>
        <end position="102"/>
    </location>
</feature>
<organism evidence="2 3">
    <name type="scientific">Nitratireductor aquimarinus</name>
    <dbReference type="NCBI Taxonomy" id="889300"/>
    <lineage>
        <taxon>Bacteria</taxon>
        <taxon>Pseudomonadati</taxon>
        <taxon>Pseudomonadota</taxon>
        <taxon>Alphaproteobacteria</taxon>
        <taxon>Hyphomicrobiales</taxon>
        <taxon>Phyllobacteriaceae</taxon>
        <taxon>Nitratireductor</taxon>
    </lineage>
</organism>
<dbReference type="RefSeq" id="WP_113154600.1">
    <property type="nucleotide sequence ID" value="NZ_JAWLIP010000007.1"/>
</dbReference>
<protein>
    <submittedName>
        <fullName evidence="2">DUF5330 domain-containing protein</fullName>
    </submittedName>
</protein>
<accession>A0ABU4AMY3</accession>
<dbReference type="EMBL" id="JAWLIP010000007">
    <property type="protein sequence ID" value="MDV6227607.1"/>
    <property type="molecule type" value="Genomic_DNA"/>
</dbReference>
<comment type="caution">
    <text evidence="2">The sequence shown here is derived from an EMBL/GenBank/DDBJ whole genome shotgun (WGS) entry which is preliminary data.</text>
</comment>
<sequence length="116" mass="11880">MGFLIRAIFWLSLVLLFVPIGGAGSDGDGAAPQIGALQALSAARDAVSDMAGICERKPEVCATGVAALQTIGVRARESARMAYEMIEESGSEAPDAAAAPEDTITTGSIPESAENR</sequence>